<dbReference type="Gene3D" id="3.40.50.150">
    <property type="entry name" value="Vaccinia Virus protein VP39"/>
    <property type="match status" value="1"/>
</dbReference>
<name>W8T216_PEPAC</name>
<evidence type="ECO:0000256" key="2">
    <source>
        <dbReference type="ARBA" id="ARBA00022679"/>
    </source>
</evidence>
<dbReference type="PROSITE" id="PS51679">
    <property type="entry name" value="SAM_MT_C5"/>
    <property type="match status" value="1"/>
</dbReference>
<evidence type="ECO:0000256" key="4">
    <source>
        <dbReference type="ARBA" id="ARBA00022747"/>
    </source>
</evidence>
<evidence type="ECO:0000256" key="6">
    <source>
        <dbReference type="RuleBase" id="RU000416"/>
    </source>
</evidence>
<dbReference type="Pfam" id="PF00145">
    <property type="entry name" value="DNA_methylase"/>
    <property type="match status" value="1"/>
</dbReference>
<comment type="similarity">
    <text evidence="5 6">Belongs to the class I-like SAM-binding methyltransferase superfamily. C5-methyltransferase family.</text>
</comment>
<dbReference type="PROSITE" id="PS00095">
    <property type="entry name" value="C5_MTASE_2"/>
    <property type="match status" value="1"/>
</dbReference>
<dbReference type="eggNOG" id="COG0270">
    <property type="taxonomic scope" value="Bacteria"/>
</dbReference>
<dbReference type="REBASE" id="84436">
    <property type="entry name" value="M.EacORF4870P"/>
</dbReference>
<dbReference type="GO" id="GO:0009307">
    <property type="term" value="P:DNA restriction-modification system"/>
    <property type="evidence" value="ECO:0007669"/>
    <property type="project" value="UniProtKB-KW"/>
</dbReference>
<keyword evidence="3 5" id="KW-0949">S-adenosyl-L-methionine</keyword>
<dbReference type="PANTHER" id="PTHR46098">
    <property type="entry name" value="TRNA (CYTOSINE(38)-C(5))-METHYLTRANSFERASE"/>
    <property type="match status" value="1"/>
</dbReference>
<comment type="catalytic activity">
    <reaction evidence="7">
        <text>a 2'-deoxycytidine in DNA + S-adenosyl-L-methionine = a 5-methyl-2'-deoxycytidine in DNA + S-adenosyl-L-homocysteine + H(+)</text>
        <dbReference type="Rhea" id="RHEA:13681"/>
        <dbReference type="Rhea" id="RHEA-COMP:11369"/>
        <dbReference type="Rhea" id="RHEA-COMP:11370"/>
        <dbReference type="ChEBI" id="CHEBI:15378"/>
        <dbReference type="ChEBI" id="CHEBI:57856"/>
        <dbReference type="ChEBI" id="CHEBI:59789"/>
        <dbReference type="ChEBI" id="CHEBI:85452"/>
        <dbReference type="ChEBI" id="CHEBI:85454"/>
        <dbReference type="EC" id="2.1.1.37"/>
    </reaction>
</comment>
<proteinExistence type="inferred from homology"/>
<dbReference type="EC" id="2.1.1.37" evidence="7"/>
<sequence>MKEVKAIEQITVLELFGGIGAIRKALINQEIPYKVIDYIENDKNCVKSYNQLYGEDYKPQSVTDYHPPDEKINILMHGSPCQDFSRIGMKQGGEVGSGTRSSLLFETIRILKEMKEKPTWVIWENVKGVLDRNMRDSFFYYLKELEDLGYQNKFEILNAMDFGVAQKRERIFVVSGLKDNTFQFENLEKRQAPSIKEILETDVSEKYLVHQPSMLKLMDTNNDYRRDFKARVQIIDDFAYTISTKQMRIPNAGLVDLGNGKYRYLTEKECFLLMGFSDEDFKRLRDIYPEKEKTTSSILYKQAGNSIVVPVLESILKEIVKGEENESIKQD</sequence>
<evidence type="ECO:0000256" key="1">
    <source>
        <dbReference type="ARBA" id="ARBA00022603"/>
    </source>
</evidence>
<reference evidence="8 9" key="1">
    <citation type="journal article" date="2014" name="Genome Announc.">
        <title>Complete Genome Sequence of Amino Acid-Utilizing Eubacterium acidaminophilum al-2 (DSM 3953).</title>
        <authorList>
            <person name="Poehlein A."/>
            <person name="Andreesen J.R."/>
            <person name="Daniel R."/>
        </authorList>
    </citation>
    <scope>NUCLEOTIDE SEQUENCE [LARGE SCALE GENOMIC DNA]</scope>
    <source>
        <strain evidence="8 9">DSM 3953</strain>
    </source>
</reference>
<dbReference type="AlphaFoldDB" id="W8T216"/>
<accession>W8T216</accession>
<evidence type="ECO:0000256" key="7">
    <source>
        <dbReference type="RuleBase" id="RU000417"/>
    </source>
</evidence>
<dbReference type="PROSITE" id="PS00094">
    <property type="entry name" value="C5_MTASE_1"/>
    <property type="match status" value="1"/>
</dbReference>
<dbReference type="EMBL" id="CP007452">
    <property type="protein sequence ID" value="AHM55789.1"/>
    <property type="molecule type" value="Genomic_DNA"/>
</dbReference>
<evidence type="ECO:0000313" key="9">
    <source>
        <dbReference type="Proteomes" id="UP000019591"/>
    </source>
</evidence>
<evidence type="ECO:0000313" key="8">
    <source>
        <dbReference type="EMBL" id="AHM55789.1"/>
    </source>
</evidence>
<dbReference type="NCBIfam" id="TIGR00675">
    <property type="entry name" value="dcm"/>
    <property type="match status" value="1"/>
</dbReference>
<protein>
    <recommendedName>
        <fullName evidence="7">Cytosine-specific methyltransferase</fullName>
        <ecNumber evidence="7">2.1.1.37</ecNumber>
    </recommendedName>
</protein>
<dbReference type="SUPFAM" id="SSF53335">
    <property type="entry name" value="S-adenosyl-L-methionine-dependent methyltransferases"/>
    <property type="match status" value="1"/>
</dbReference>
<dbReference type="GO" id="GO:0003886">
    <property type="term" value="F:DNA (cytosine-5-)-methyltransferase activity"/>
    <property type="evidence" value="ECO:0007669"/>
    <property type="project" value="UniProtKB-EC"/>
</dbReference>
<evidence type="ECO:0000256" key="5">
    <source>
        <dbReference type="PROSITE-ProRule" id="PRU01016"/>
    </source>
</evidence>
<dbReference type="STRING" id="1286171.EAL2_c04870"/>
<dbReference type="PATRIC" id="fig|1286171.3.peg.430"/>
<keyword evidence="1 5" id="KW-0489">Methyltransferase</keyword>
<keyword evidence="2 5" id="KW-0808">Transferase</keyword>
<dbReference type="InterPro" id="IPR050750">
    <property type="entry name" value="C5-MTase"/>
</dbReference>
<dbReference type="InterPro" id="IPR001525">
    <property type="entry name" value="C5_MeTfrase"/>
</dbReference>
<dbReference type="Proteomes" id="UP000019591">
    <property type="component" value="Chromosome"/>
</dbReference>
<dbReference type="PRINTS" id="PR00105">
    <property type="entry name" value="C5METTRFRASE"/>
</dbReference>
<evidence type="ECO:0000256" key="3">
    <source>
        <dbReference type="ARBA" id="ARBA00022691"/>
    </source>
</evidence>
<dbReference type="GO" id="GO:0032259">
    <property type="term" value="P:methylation"/>
    <property type="evidence" value="ECO:0007669"/>
    <property type="project" value="UniProtKB-KW"/>
</dbReference>
<gene>
    <name evidence="8" type="primary">scrFIBM</name>
    <name evidence="8" type="ORF">EAL2_c04870</name>
</gene>
<dbReference type="InterPro" id="IPR029063">
    <property type="entry name" value="SAM-dependent_MTases_sf"/>
</dbReference>
<keyword evidence="4" id="KW-0680">Restriction system</keyword>
<organism evidence="8 9">
    <name type="scientific">Peptoclostridium acidaminophilum DSM 3953</name>
    <dbReference type="NCBI Taxonomy" id="1286171"/>
    <lineage>
        <taxon>Bacteria</taxon>
        <taxon>Bacillati</taxon>
        <taxon>Bacillota</taxon>
        <taxon>Clostridia</taxon>
        <taxon>Peptostreptococcales</taxon>
        <taxon>Peptoclostridiaceae</taxon>
        <taxon>Peptoclostridium</taxon>
    </lineage>
</organism>
<dbReference type="HOGENOM" id="CLU_006958_0_6_9"/>
<dbReference type="InterPro" id="IPR031303">
    <property type="entry name" value="C5_meth_CS"/>
</dbReference>
<dbReference type="PANTHER" id="PTHR46098:SF1">
    <property type="entry name" value="TRNA (CYTOSINE(38)-C(5))-METHYLTRANSFERASE"/>
    <property type="match status" value="1"/>
</dbReference>
<dbReference type="InterPro" id="IPR018117">
    <property type="entry name" value="C5_DNA_meth_AS"/>
</dbReference>
<feature type="active site" evidence="5">
    <location>
        <position position="81"/>
    </location>
</feature>
<dbReference type="KEGG" id="eac:EAL2_c04870"/>
<keyword evidence="9" id="KW-1185">Reference proteome</keyword>